<reference evidence="1" key="1">
    <citation type="submission" date="2021-06" db="EMBL/GenBank/DDBJ databases">
        <authorList>
            <person name="Kallberg Y."/>
            <person name="Tangrot J."/>
            <person name="Rosling A."/>
        </authorList>
    </citation>
    <scope>NUCLEOTIDE SEQUENCE</scope>
    <source>
        <strain evidence="1">MA461A</strain>
    </source>
</reference>
<dbReference type="EMBL" id="CAJVQC010045881">
    <property type="protein sequence ID" value="CAG8782106.1"/>
    <property type="molecule type" value="Genomic_DNA"/>
</dbReference>
<feature type="non-terminal residue" evidence="1">
    <location>
        <position position="1"/>
    </location>
</feature>
<accession>A0ACA9R8X1</accession>
<keyword evidence="2" id="KW-1185">Reference proteome</keyword>
<organism evidence="1 2">
    <name type="scientific">Racocetra persica</name>
    <dbReference type="NCBI Taxonomy" id="160502"/>
    <lineage>
        <taxon>Eukaryota</taxon>
        <taxon>Fungi</taxon>
        <taxon>Fungi incertae sedis</taxon>
        <taxon>Mucoromycota</taxon>
        <taxon>Glomeromycotina</taxon>
        <taxon>Glomeromycetes</taxon>
        <taxon>Diversisporales</taxon>
        <taxon>Gigasporaceae</taxon>
        <taxon>Racocetra</taxon>
    </lineage>
</organism>
<name>A0ACA9R8X1_9GLOM</name>
<dbReference type="Proteomes" id="UP000789920">
    <property type="component" value="Unassembled WGS sequence"/>
</dbReference>
<proteinExistence type="predicted"/>
<evidence type="ECO:0000313" key="2">
    <source>
        <dbReference type="Proteomes" id="UP000789920"/>
    </source>
</evidence>
<comment type="caution">
    <text evidence="1">The sequence shown here is derived from an EMBL/GenBank/DDBJ whole genome shotgun (WGS) entry which is preliminary data.</text>
</comment>
<sequence length="186" mass="20590">FVQKINKSHRSFNPNKRSITIVPMPVLTVESSLLPPSPSPPQQHVKNTFPPFNANALTPAQQDSQNTSVACLNPEFQSPFNALTSSQASCPFSENSYCNLPLFNPFTSSQTLSTFSGNPHYCNPPSISPCMFDPSFGAANDTIQNTSYYPMMSSEHMFDMSTNNNAHYNPTMTIDNNGSANYDYRQ</sequence>
<gene>
    <name evidence="1" type="ORF">RPERSI_LOCUS17745</name>
</gene>
<evidence type="ECO:0000313" key="1">
    <source>
        <dbReference type="EMBL" id="CAG8782106.1"/>
    </source>
</evidence>
<protein>
    <submittedName>
        <fullName evidence="1">13641_t:CDS:1</fullName>
    </submittedName>
</protein>